<organism evidence="8">
    <name type="scientific">Anisakis simplex</name>
    <name type="common">Herring worm</name>
    <dbReference type="NCBI Taxonomy" id="6269"/>
    <lineage>
        <taxon>Eukaryota</taxon>
        <taxon>Metazoa</taxon>
        <taxon>Ecdysozoa</taxon>
        <taxon>Nematoda</taxon>
        <taxon>Chromadorea</taxon>
        <taxon>Rhabditida</taxon>
        <taxon>Spirurina</taxon>
        <taxon>Ascaridomorpha</taxon>
        <taxon>Ascaridoidea</taxon>
        <taxon>Anisakidae</taxon>
        <taxon>Anisakis</taxon>
        <taxon>Anisakis simplex complex</taxon>
    </lineage>
</organism>
<feature type="domain" description="Carboxylesterase type B" evidence="5">
    <location>
        <begin position="291"/>
        <end position="544"/>
    </location>
</feature>
<evidence type="ECO:0000259" key="5">
    <source>
        <dbReference type="Pfam" id="PF00135"/>
    </source>
</evidence>
<dbReference type="EMBL" id="UYRR01034384">
    <property type="protein sequence ID" value="VDK60909.1"/>
    <property type="molecule type" value="Genomic_DNA"/>
</dbReference>
<dbReference type="GO" id="GO:0052689">
    <property type="term" value="F:carboxylic ester hydrolase activity"/>
    <property type="evidence" value="ECO:0007669"/>
    <property type="project" value="UniProtKB-KW"/>
</dbReference>
<dbReference type="InterPro" id="IPR019826">
    <property type="entry name" value="Carboxylesterase_B_AS"/>
</dbReference>
<dbReference type="AlphaFoldDB" id="A0A0M3KBA2"/>
<evidence type="ECO:0000313" key="6">
    <source>
        <dbReference type="EMBL" id="VDK60909.1"/>
    </source>
</evidence>
<accession>A0A0M3KBA2</accession>
<dbReference type="InterPro" id="IPR050309">
    <property type="entry name" value="Type-B_Carboxylest/Lipase"/>
</dbReference>
<dbReference type="InterPro" id="IPR029058">
    <property type="entry name" value="AB_hydrolase_fold"/>
</dbReference>
<dbReference type="WBParaSite" id="ASIM_0001824901-mRNA-1">
    <property type="protein sequence ID" value="ASIM_0001824901-mRNA-1"/>
    <property type="gene ID" value="ASIM_0001824901"/>
</dbReference>
<dbReference type="ESTHER" id="anisi-a0a0m3kba2">
    <property type="family name" value="Carb_B_Nematoda"/>
</dbReference>
<dbReference type="Pfam" id="PF00135">
    <property type="entry name" value="COesterase"/>
    <property type="match status" value="2"/>
</dbReference>
<feature type="domain" description="Carboxylesterase type B" evidence="5">
    <location>
        <begin position="50"/>
        <end position="275"/>
    </location>
</feature>
<name>A0A0M3KBA2_ANISI</name>
<keyword evidence="7" id="KW-1185">Reference proteome</keyword>
<comment type="similarity">
    <text evidence="1 4">Belongs to the type-B carboxylesterase/lipase family.</text>
</comment>
<evidence type="ECO:0000313" key="8">
    <source>
        <dbReference type="WBParaSite" id="ASIM_0001824901-mRNA-1"/>
    </source>
</evidence>
<evidence type="ECO:0000256" key="2">
    <source>
        <dbReference type="ARBA" id="ARBA00022487"/>
    </source>
</evidence>
<dbReference type="PANTHER" id="PTHR11559">
    <property type="entry name" value="CARBOXYLESTERASE"/>
    <property type="match status" value="1"/>
</dbReference>
<sequence length="591" mass="66894">MPALLGASLGSSLDLKSKMSIWVIFTAISCWLIVAASAAKQPSELEPQRVIVHTTRGDVRGFHVQNALLKNMYRGEGDVFLGVPYTEPPVGERRFKKPQLIGNYDKLIEANKYGAICPQFEGEKHAGKYHTGMAEDCLTLNIFTPNATNNGAKYPVLVYIHGGGFKFGDVAEWMYHGIVSNIVRRQVIFVSFNYRVGMLGFFTTFTEEFPPNRGIWDQITALHWIHQEITNFGGDPSKVTLIGHSAGACSASSLAQSPAVDSSLFRGVILLSCAAEVCFDNVYGRFTQSLDRAEQTFRWNTVVDGELFTDVPSKMNWKKIPVLMGSTEDEYALYAEWALSAGKTKLSDYTAEFAAKTIRQWVTLIFGSEHAERVLELVQKEYPPPSKAAPNIEQTKYMNRVSQVSQVLGKLPEIRRTRRDLPADFQVLSDLIYIRAVGDEARMHLQQGNPNVWLWQIAFHTDYYSFYTYPDYKPVFHGMELFLLLQPDYAWTDGDQPKRWGKAEEMAADRIAQEFTDFTKYGKPSASWESLNIKQMNFWRFDGKDLVNNRTERFYASGYGGRGYAFWRRVAEAVRSGNLADFDDAAKHSEL</sequence>
<dbReference type="Gene3D" id="3.40.50.1820">
    <property type="entry name" value="alpha/beta hydrolase"/>
    <property type="match status" value="2"/>
</dbReference>
<protein>
    <recommendedName>
        <fullName evidence="4">Carboxylic ester hydrolase</fullName>
        <ecNumber evidence="4">3.1.1.-</ecNumber>
    </recommendedName>
</protein>
<dbReference type="InterPro" id="IPR019819">
    <property type="entry name" value="Carboxylesterase_B_CS"/>
</dbReference>
<dbReference type="OrthoDB" id="3200163at2759"/>
<keyword evidence="3 4" id="KW-0378">Hydrolase</keyword>
<dbReference type="InterPro" id="IPR002018">
    <property type="entry name" value="CarbesteraseB"/>
</dbReference>
<dbReference type="PROSITE" id="PS00941">
    <property type="entry name" value="CARBOXYLESTERASE_B_2"/>
    <property type="match status" value="1"/>
</dbReference>
<dbReference type="Proteomes" id="UP000267096">
    <property type="component" value="Unassembled WGS sequence"/>
</dbReference>
<evidence type="ECO:0000256" key="1">
    <source>
        <dbReference type="ARBA" id="ARBA00005964"/>
    </source>
</evidence>
<reference evidence="6 7" key="2">
    <citation type="submission" date="2018-11" db="EMBL/GenBank/DDBJ databases">
        <authorList>
            <consortium name="Pathogen Informatics"/>
        </authorList>
    </citation>
    <scope>NUCLEOTIDE SEQUENCE [LARGE SCALE GENOMIC DNA]</scope>
</reference>
<proteinExistence type="inferred from homology"/>
<reference evidence="8" key="1">
    <citation type="submission" date="2017-02" db="UniProtKB">
        <authorList>
            <consortium name="WormBaseParasite"/>
        </authorList>
    </citation>
    <scope>IDENTIFICATION</scope>
</reference>
<evidence type="ECO:0000256" key="3">
    <source>
        <dbReference type="ARBA" id="ARBA00022801"/>
    </source>
</evidence>
<dbReference type="SUPFAM" id="SSF53474">
    <property type="entry name" value="alpha/beta-Hydrolases"/>
    <property type="match status" value="1"/>
</dbReference>
<evidence type="ECO:0000256" key="4">
    <source>
        <dbReference type="RuleBase" id="RU361235"/>
    </source>
</evidence>
<dbReference type="PROSITE" id="PS00122">
    <property type="entry name" value="CARBOXYLESTERASE_B_1"/>
    <property type="match status" value="1"/>
</dbReference>
<keyword evidence="2" id="KW-0719">Serine esterase</keyword>
<gene>
    <name evidence="6" type="ORF">ASIM_LOCUS17650</name>
</gene>
<evidence type="ECO:0000313" key="7">
    <source>
        <dbReference type="Proteomes" id="UP000267096"/>
    </source>
</evidence>
<dbReference type="EC" id="3.1.1.-" evidence="4"/>